<reference evidence="1" key="1">
    <citation type="submission" date="2023-07" db="EMBL/GenBank/DDBJ databases">
        <title>draft genome sequence of fig (Ficus carica).</title>
        <authorList>
            <person name="Takahashi T."/>
            <person name="Nishimura K."/>
        </authorList>
    </citation>
    <scope>NUCLEOTIDE SEQUENCE</scope>
</reference>
<comment type="caution">
    <text evidence="1">The sequence shown here is derived from an EMBL/GenBank/DDBJ whole genome shotgun (WGS) entry which is preliminary data.</text>
</comment>
<gene>
    <name evidence="1" type="ORF">TIFTF001_025098</name>
</gene>
<protein>
    <submittedName>
        <fullName evidence="1">Uncharacterized protein</fullName>
    </submittedName>
</protein>
<dbReference type="AlphaFoldDB" id="A0AA88AYI1"/>
<accession>A0AA88AYI1</accession>
<organism evidence="1 2">
    <name type="scientific">Ficus carica</name>
    <name type="common">Common fig</name>
    <dbReference type="NCBI Taxonomy" id="3494"/>
    <lineage>
        <taxon>Eukaryota</taxon>
        <taxon>Viridiplantae</taxon>
        <taxon>Streptophyta</taxon>
        <taxon>Embryophyta</taxon>
        <taxon>Tracheophyta</taxon>
        <taxon>Spermatophyta</taxon>
        <taxon>Magnoliopsida</taxon>
        <taxon>eudicotyledons</taxon>
        <taxon>Gunneridae</taxon>
        <taxon>Pentapetalae</taxon>
        <taxon>rosids</taxon>
        <taxon>fabids</taxon>
        <taxon>Rosales</taxon>
        <taxon>Moraceae</taxon>
        <taxon>Ficeae</taxon>
        <taxon>Ficus</taxon>
    </lineage>
</organism>
<name>A0AA88AYI1_FICCA</name>
<dbReference type="Proteomes" id="UP001187192">
    <property type="component" value="Unassembled WGS sequence"/>
</dbReference>
<evidence type="ECO:0000313" key="1">
    <source>
        <dbReference type="EMBL" id="GMN55981.1"/>
    </source>
</evidence>
<evidence type="ECO:0000313" key="2">
    <source>
        <dbReference type="Proteomes" id="UP001187192"/>
    </source>
</evidence>
<proteinExistence type="predicted"/>
<sequence length="109" mass="11936">MVERAHFFGATGKSRDMGEDVLVNPPCHLEELVSMPSTLSFSLVSSKDLSPKPLIPSLEISSRNCSQSPVKKYRESQSCTEVSLVENKASRKDLISTLSRVAQKKGLPS</sequence>
<dbReference type="EMBL" id="BTGU01000060">
    <property type="protein sequence ID" value="GMN55981.1"/>
    <property type="molecule type" value="Genomic_DNA"/>
</dbReference>
<keyword evidence="2" id="KW-1185">Reference proteome</keyword>